<dbReference type="Proteomes" id="UP001557470">
    <property type="component" value="Unassembled WGS sequence"/>
</dbReference>
<name>A0ABD0W3A3_UMBPY</name>
<protein>
    <submittedName>
        <fullName evidence="1">Uncharacterized protein</fullName>
    </submittedName>
</protein>
<evidence type="ECO:0000313" key="2">
    <source>
        <dbReference type="Proteomes" id="UP001557470"/>
    </source>
</evidence>
<keyword evidence="2" id="KW-1185">Reference proteome</keyword>
<dbReference type="EMBL" id="JAGEUA010000010">
    <property type="protein sequence ID" value="KAL0964726.1"/>
    <property type="molecule type" value="Genomic_DNA"/>
</dbReference>
<dbReference type="AlphaFoldDB" id="A0ABD0W3A3"/>
<sequence>MVHHRAHSSVSLLLPRTTSVAHNKVRLTLSGQLLLQYLRAAVTPHVQRKNQHCLEALQITSGWLQAVI</sequence>
<organism evidence="1 2">
    <name type="scientific">Umbra pygmaea</name>
    <name type="common">Eastern mudminnow</name>
    <dbReference type="NCBI Taxonomy" id="75934"/>
    <lineage>
        <taxon>Eukaryota</taxon>
        <taxon>Metazoa</taxon>
        <taxon>Chordata</taxon>
        <taxon>Craniata</taxon>
        <taxon>Vertebrata</taxon>
        <taxon>Euteleostomi</taxon>
        <taxon>Actinopterygii</taxon>
        <taxon>Neopterygii</taxon>
        <taxon>Teleostei</taxon>
        <taxon>Protacanthopterygii</taxon>
        <taxon>Esociformes</taxon>
        <taxon>Umbridae</taxon>
        <taxon>Umbra</taxon>
    </lineage>
</organism>
<gene>
    <name evidence="1" type="ORF">UPYG_G00328100</name>
</gene>
<evidence type="ECO:0000313" key="1">
    <source>
        <dbReference type="EMBL" id="KAL0964726.1"/>
    </source>
</evidence>
<accession>A0ABD0W3A3</accession>
<reference evidence="1 2" key="1">
    <citation type="submission" date="2024-06" db="EMBL/GenBank/DDBJ databases">
        <authorList>
            <person name="Pan Q."/>
            <person name="Wen M."/>
            <person name="Jouanno E."/>
            <person name="Zahm M."/>
            <person name="Klopp C."/>
            <person name="Cabau C."/>
            <person name="Louis A."/>
            <person name="Berthelot C."/>
            <person name="Parey E."/>
            <person name="Roest Crollius H."/>
            <person name="Montfort J."/>
            <person name="Robinson-Rechavi M."/>
            <person name="Bouchez O."/>
            <person name="Lampietro C."/>
            <person name="Lopez Roques C."/>
            <person name="Donnadieu C."/>
            <person name="Postlethwait J."/>
            <person name="Bobe J."/>
            <person name="Verreycken H."/>
            <person name="Guiguen Y."/>
        </authorList>
    </citation>
    <scope>NUCLEOTIDE SEQUENCE [LARGE SCALE GENOMIC DNA]</scope>
    <source>
        <strain evidence="1">Up_M1</strain>
        <tissue evidence="1">Testis</tissue>
    </source>
</reference>
<proteinExistence type="predicted"/>
<comment type="caution">
    <text evidence="1">The sequence shown here is derived from an EMBL/GenBank/DDBJ whole genome shotgun (WGS) entry which is preliminary data.</text>
</comment>